<dbReference type="InterPro" id="IPR003439">
    <property type="entry name" value="ABC_transporter-like_ATP-bd"/>
</dbReference>
<dbReference type="Gene3D" id="3.40.50.300">
    <property type="entry name" value="P-loop containing nucleotide triphosphate hydrolases"/>
    <property type="match status" value="1"/>
</dbReference>
<keyword evidence="2" id="KW-0813">Transport</keyword>
<dbReference type="RefSeq" id="WP_344563959.1">
    <property type="nucleotide sequence ID" value="NZ_BAAARJ010000005.1"/>
</dbReference>
<keyword evidence="8" id="KW-0046">Antibiotic resistance</keyword>
<sequence length="362" mass="37808">MTVPPPAGRASRAGRAGRAGASAPTAAPAPAGAATSAVSATPAKSTKSAISAISASGLRKSYGSKVVLDGIDLHIPEGSVFALLGPNGAGKTTTVEILSTLIGADGGRARVAGHDVAREADLVRGAIGVTGQFAAVDNLLNAEENLLLMADLHHLERREGRRRAAALLERFELSEAARKPVSSFSGGMRRKLDLAMTLVGSPRVLFLDEPTTGLDPRSRRTMWEIIRGLVADEGVTIFLTTQYLEEADQLADRIAVLDHGTLVAEGTAEELKRRIPGGHILLQFADGGQLDAATELFGAAAPDTDALTLQIPSDGGIPTLRAVLDVLSAGEVEPETLTVRTPDLDDVFLALTARPDQKETVR</sequence>
<evidence type="ECO:0000256" key="1">
    <source>
        <dbReference type="ARBA" id="ARBA00004413"/>
    </source>
</evidence>
<gene>
    <name evidence="12" type="ORF">GCM10009863_17930</name>
</gene>
<evidence type="ECO:0000313" key="12">
    <source>
        <dbReference type="EMBL" id="GAA2604826.1"/>
    </source>
</evidence>
<keyword evidence="3" id="KW-1003">Cell membrane</keyword>
<dbReference type="SUPFAM" id="SSF52540">
    <property type="entry name" value="P-loop containing nucleoside triphosphate hydrolases"/>
    <property type="match status" value="1"/>
</dbReference>
<evidence type="ECO:0000256" key="5">
    <source>
        <dbReference type="ARBA" id="ARBA00022840"/>
    </source>
</evidence>
<feature type="region of interest" description="Disordered" evidence="10">
    <location>
        <begin position="1"/>
        <end position="30"/>
    </location>
</feature>
<comment type="similarity">
    <text evidence="9">Belongs to the ABC transporter superfamily. Drug exporter-1 (DrugE1) (TC 3.A.1.105) family.</text>
</comment>
<evidence type="ECO:0000313" key="13">
    <source>
        <dbReference type="Proteomes" id="UP001501447"/>
    </source>
</evidence>
<dbReference type="Pfam" id="PF00005">
    <property type="entry name" value="ABC_tran"/>
    <property type="match status" value="1"/>
</dbReference>
<protein>
    <submittedName>
        <fullName evidence="12">Daunorubicin resistance protein DrrA family ABC transporter ATP-binding protein</fullName>
    </submittedName>
</protein>
<organism evidence="12 13">
    <name type="scientific">Streptomyces axinellae</name>
    <dbReference type="NCBI Taxonomy" id="552788"/>
    <lineage>
        <taxon>Bacteria</taxon>
        <taxon>Bacillati</taxon>
        <taxon>Actinomycetota</taxon>
        <taxon>Actinomycetes</taxon>
        <taxon>Kitasatosporales</taxon>
        <taxon>Streptomycetaceae</taxon>
        <taxon>Streptomyces</taxon>
    </lineage>
</organism>
<evidence type="ECO:0000256" key="4">
    <source>
        <dbReference type="ARBA" id="ARBA00022741"/>
    </source>
</evidence>
<dbReference type="InterPro" id="IPR003593">
    <property type="entry name" value="AAA+_ATPase"/>
</dbReference>
<keyword evidence="5 12" id="KW-0067">ATP-binding</keyword>
<evidence type="ECO:0000259" key="11">
    <source>
        <dbReference type="PROSITE" id="PS50893"/>
    </source>
</evidence>
<dbReference type="NCBIfam" id="TIGR01188">
    <property type="entry name" value="drrA"/>
    <property type="match status" value="1"/>
</dbReference>
<dbReference type="InterPro" id="IPR017871">
    <property type="entry name" value="ABC_transporter-like_CS"/>
</dbReference>
<keyword evidence="13" id="KW-1185">Reference proteome</keyword>
<dbReference type="PROSITE" id="PS50893">
    <property type="entry name" value="ABC_TRANSPORTER_2"/>
    <property type="match status" value="1"/>
</dbReference>
<dbReference type="SMART" id="SM00382">
    <property type="entry name" value="AAA"/>
    <property type="match status" value="1"/>
</dbReference>
<evidence type="ECO:0000256" key="9">
    <source>
        <dbReference type="ARBA" id="ARBA00049985"/>
    </source>
</evidence>
<reference evidence="13" key="1">
    <citation type="journal article" date="2019" name="Int. J. Syst. Evol. Microbiol.">
        <title>The Global Catalogue of Microorganisms (GCM) 10K type strain sequencing project: providing services to taxonomists for standard genome sequencing and annotation.</title>
        <authorList>
            <consortium name="The Broad Institute Genomics Platform"/>
            <consortium name="The Broad Institute Genome Sequencing Center for Infectious Disease"/>
            <person name="Wu L."/>
            <person name="Ma J."/>
        </authorList>
    </citation>
    <scope>NUCLEOTIDE SEQUENCE [LARGE SCALE GENOMIC DNA]</scope>
    <source>
        <strain evidence="13">JCM 16373</strain>
    </source>
</reference>
<keyword evidence="6" id="KW-1278">Translocase</keyword>
<comment type="subcellular location">
    <subcellularLocation>
        <location evidence="1">Cell membrane</location>
        <topology evidence="1">Peripheral membrane protein</topology>
        <orientation evidence="1">Cytoplasmic side</orientation>
    </subcellularLocation>
</comment>
<evidence type="ECO:0000256" key="7">
    <source>
        <dbReference type="ARBA" id="ARBA00023136"/>
    </source>
</evidence>
<dbReference type="Proteomes" id="UP001501447">
    <property type="component" value="Unassembled WGS sequence"/>
</dbReference>
<keyword evidence="7" id="KW-0472">Membrane</keyword>
<evidence type="ECO:0000256" key="2">
    <source>
        <dbReference type="ARBA" id="ARBA00022448"/>
    </source>
</evidence>
<accession>A0ABP6C6I9</accession>
<evidence type="ECO:0000256" key="3">
    <source>
        <dbReference type="ARBA" id="ARBA00022475"/>
    </source>
</evidence>
<dbReference type="PANTHER" id="PTHR42711:SF19">
    <property type="entry name" value="DOXORUBICIN RESISTANCE ATP-BINDING PROTEIN DRRA"/>
    <property type="match status" value="1"/>
</dbReference>
<evidence type="ECO:0000256" key="10">
    <source>
        <dbReference type="SAM" id="MobiDB-lite"/>
    </source>
</evidence>
<dbReference type="GO" id="GO:0005524">
    <property type="term" value="F:ATP binding"/>
    <property type="evidence" value="ECO:0007669"/>
    <property type="project" value="UniProtKB-KW"/>
</dbReference>
<comment type="caution">
    <text evidence="12">The sequence shown here is derived from an EMBL/GenBank/DDBJ whole genome shotgun (WGS) entry which is preliminary data.</text>
</comment>
<feature type="compositionally biased region" description="Low complexity" evidence="10">
    <location>
        <begin position="8"/>
        <end position="30"/>
    </location>
</feature>
<dbReference type="PROSITE" id="PS00211">
    <property type="entry name" value="ABC_TRANSPORTER_1"/>
    <property type="match status" value="1"/>
</dbReference>
<dbReference type="PANTHER" id="PTHR42711">
    <property type="entry name" value="ABC TRANSPORTER ATP-BINDING PROTEIN"/>
    <property type="match status" value="1"/>
</dbReference>
<feature type="domain" description="ABC transporter" evidence="11">
    <location>
        <begin position="53"/>
        <end position="284"/>
    </location>
</feature>
<keyword evidence="4" id="KW-0547">Nucleotide-binding</keyword>
<evidence type="ECO:0000256" key="8">
    <source>
        <dbReference type="ARBA" id="ARBA00023251"/>
    </source>
</evidence>
<dbReference type="InterPro" id="IPR027417">
    <property type="entry name" value="P-loop_NTPase"/>
</dbReference>
<dbReference type="InterPro" id="IPR005894">
    <property type="entry name" value="DrrA"/>
</dbReference>
<dbReference type="InterPro" id="IPR050763">
    <property type="entry name" value="ABC_transporter_ATP-binding"/>
</dbReference>
<name>A0ABP6C6I9_9ACTN</name>
<proteinExistence type="inferred from homology"/>
<evidence type="ECO:0000256" key="6">
    <source>
        <dbReference type="ARBA" id="ARBA00022967"/>
    </source>
</evidence>
<dbReference type="EMBL" id="BAAARJ010000005">
    <property type="protein sequence ID" value="GAA2604826.1"/>
    <property type="molecule type" value="Genomic_DNA"/>
</dbReference>